<sequence length="420" mass="47773">MPKVPGVIPSAAAGVPYHSAKRTRLEYSTVAKTDYIDPATKNNYNFNFSKQNSQKNDKISKNTKKFEKFQQNDKTNVKKITSPSYNPQKFIEVSVMHFLNDSKPKALKKVSYGGSNKKIGCSWTQFTGNIDAAIDHVALKGAEKCMNTPIYYNGKAVELYQTVTLEEGTQIITIPSTNSINIRMVVEALNNSFTKNRIIYDFSAYKNKKSGKFHTFGMKFLFKKTIDSFEIPAFLEIDKFVLVLTYRGCKPVCSFCKQQGHWNKISPKTDQNIVSLAPKSAIETTINILFINFKKKINQEVVKKNKEQREPNSKNEELISKKNIDRFIEFNSIKQPEESNLELLDQPIYADSSCASTPNFKKKHDMRYNDVLESLIDDILEWLNYKLGAHCLNLQQSGGAGINIKQVKSNGIVFTKNKFI</sequence>
<accession>A0A2T9YMT2</accession>
<organism evidence="1 2">
    <name type="scientific">Smittium simulii</name>
    <dbReference type="NCBI Taxonomy" id="133385"/>
    <lineage>
        <taxon>Eukaryota</taxon>
        <taxon>Fungi</taxon>
        <taxon>Fungi incertae sedis</taxon>
        <taxon>Zoopagomycota</taxon>
        <taxon>Kickxellomycotina</taxon>
        <taxon>Harpellomycetes</taxon>
        <taxon>Harpellales</taxon>
        <taxon>Legeriomycetaceae</taxon>
        <taxon>Smittium</taxon>
    </lineage>
</organism>
<reference evidence="1 2" key="1">
    <citation type="journal article" date="2018" name="MBio">
        <title>Comparative Genomics Reveals the Core Gene Toolbox for the Fungus-Insect Symbiosis.</title>
        <authorList>
            <person name="Wang Y."/>
            <person name="Stata M."/>
            <person name="Wang W."/>
            <person name="Stajich J.E."/>
            <person name="White M.M."/>
            <person name="Moncalvo J.M."/>
        </authorList>
    </citation>
    <scope>NUCLEOTIDE SEQUENCE [LARGE SCALE GENOMIC DNA]</scope>
    <source>
        <strain evidence="1 2">SWE-8-4</strain>
    </source>
</reference>
<proteinExistence type="predicted"/>
<dbReference type="Proteomes" id="UP000245383">
    <property type="component" value="Unassembled WGS sequence"/>
</dbReference>
<evidence type="ECO:0000313" key="1">
    <source>
        <dbReference type="EMBL" id="PVU93650.1"/>
    </source>
</evidence>
<evidence type="ECO:0000313" key="2">
    <source>
        <dbReference type="Proteomes" id="UP000245383"/>
    </source>
</evidence>
<name>A0A2T9YMT2_9FUNG</name>
<keyword evidence="2" id="KW-1185">Reference proteome</keyword>
<dbReference type="AlphaFoldDB" id="A0A2T9YMT2"/>
<dbReference type="STRING" id="133385.A0A2T9YMT2"/>
<protein>
    <submittedName>
        <fullName evidence="1">Uncharacterized protein</fullName>
    </submittedName>
</protein>
<dbReference type="EMBL" id="MBFR01000122">
    <property type="protein sequence ID" value="PVU93650.1"/>
    <property type="molecule type" value="Genomic_DNA"/>
</dbReference>
<comment type="caution">
    <text evidence="1">The sequence shown here is derived from an EMBL/GenBank/DDBJ whole genome shotgun (WGS) entry which is preliminary data.</text>
</comment>
<gene>
    <name evidence="1" type="ORF">BB561_003140</name>
</gene>